<gene>
    <name evidence="7" type="ORF">SAMN02745126_03196</name>
</gene>
<keyword evidence="5" id="KW-0472">Membrane</keyword>
<dbReference type="CDD" id="cd13553">
    <property type="entry name" value="PBP2_NrtA_CpmA_like"/>
    <property type="match status" value="1"/>
</dbReference>
<name>A0A1T4QFY6_9HYPH</name>
<dbReference type="PANTHER" id="PTHR30024">
    <property type="entry name" value="ALIPHATIC SULFONATES-BINDING PROTEIN-RELATED"/>
    <property type="match status" value="1"/>
</dbReference>
<dbReference type="RefSeq" id="WP_085934896.1">
    <property type="nucleotide sequence ID" value="NZ_FUWJ01000003.1"/>
</dbReference>
<evidence type="ECO:0000256" key="6">
    <source>
        <dbReference type="SAM" id="MobiDB-lite"/>
    </source>
</evidence>
<dbReference type="Pfam" id="PF13379">
    <property type="entry name" value="NMT1_2"/>
    <property type="match status" value="1"/>
</dbReference>
<evidence type="ECO:0000256" key="2">
    <source>
        <dbReference type="ARBA" id="ARBA00022448"/>
    </source>
</evidence>
<evidence type="ECO:0000256" key="5">
    <source>
        <dbReference type="ARBA" id="ARBA00023136"/>
    </source>
</evidence>
<dbReference type="InterPro" id="IPR044527">
    <property type="entry name" value="NrtA/CpmA_ABC-bd_dom"/>
</dbReference>
<dbReference type="GO" id="GO:0012505">
    <property type="term" value="C:endomembrane system"/>
    <property type="evidence" value="ECO:0007669"/>
    <property type="project" value="UniProtKB-SubCell"/>
</dbReference>
<dbReference type="EMBL" id="FUWJ01000003">
    <property type="protein sequence ID" value="SKA02527.1"/>
    <property type="molecule type" value="Genomic_DNA"/>
</dbReference>
<accession>A0A1T4QFY6</accession>
<evidence type="ECO:0000256" key="3">
    <source>
        <dbReference type="ARBA" id="ARBA00022475"/>
    </source>
</evidence>
<proteinExistence type="predicted"/>
<evidence type="ECO:0000256" key="1">
    <source>
        <dbReference type="ARBA" id="ARBA00004308"/>
    </source>
</evidence>
<organism evidence="7 8">
    <name type="scientific">Enhydrobacter aerosaccus</name>
    <dbReference type="NCBI Taxonomy" id="225324"/>
    <lineage>
        <taxon>Bacteria</taxon>
        <taxon>Pseudomonadati</taxon>
        <taxon>Pseudomonadota</taxon>
        <taxon>Alphaproteobacteria</taxon>
        <taxon>Hyphomicrobiales</taxon>
        <taxon>Enhydrobacter</taxon>
    </lineage>
</organism>
<dbReference type="SUPFAM" id="SSF53850">
    <property type="entry name" value="Periplasmic binding protein-like II"/>
    <property type="match status" value="1"/>
</dbReference>
<evidence type="ECO:0000313" key="7">
    <source>
        <dbReference type="EMBL" id="SKA02527.1"/>
    </source>
</evidence>
<comment type="subcellular location">
    <subcellularLocation>
        <location evidence="1">Endomembrane system</location>
    </subcellularLocation>
</comment>
<keyword evidence="2" id="KW-0813">Transport</keyword>
<keyword evidence="4" id="KW-0997">Cell inner membrane</keyword>
<keyword evidence="3" id="KW-1003">Cell membrane</keyword>
<dbReference type="OrthoDB" id="570524at2"/>
<dbReference type="STRING" id="225324.SAMN02745126_03196"/>
<keyword evidence="8" id="KW-1185">Reference proteome</keyword>
<feature type="region of interest" description="Disordered" evidence="6">
    <location>
        <begin position="350"/>
        <end position="384"/>
    </location>
</feature>
<protein>
    <submittedName>
        <fullName evidence="7">Nitrate/nitrite transport system substrate-binding protein</fullName>
    </submittedName>
</protein>
<sequence length="384" mass="42087">MAELERTKLNVGYIPIIDCAPIILADELGAYERQGLEVEIRREVSWANVRDKLALGVLDASHILSPLPLALTLGMDSVTVPMINAMTLELNGNALTLSQALWREMEEAAPDLAGAGHPPLVARALAAVVRQRAARGAPRIVLASVFPYSVQNYMLRHWLASGGLDPDHDVRLTVVPPPHTVAHLSAKVIDGYCVGEPWNQRAVALGIGRIVLTGPDIWRGMPEKVLGVTEAWAERHPNTLKALIKALIEASQWLDEPANRAEAARVLSSPRYLNTPVEILARTLDIADFHVFHRSFANFPWRSHADWFLGQMVRWGQAAPDLDIEAASNRVYRTDLYRAAAEEMGVACPESDRLPPGGHGEPVLSPAELEPVPFPTLMRSGEEA</sequence>
<dbReference type="PANTHER" id="PTHR30024:SF43">
    <property type="entry name" value="BLL4572 PROTEIN"/>
    <property type="match status" value="1"/>
</dbReference>
<dbReference type="Gene3D" id="3.40.190.10">
    <property type="entry name" value="Periplasmic binding protein-like II"/>
    <property type="match status" value="2"/>
</dbReference>
<dbReference type="Proteomes" id="UP000190092">
    <property type="component" value="Unassembled WGS sequence"/>
</dbReference>
<evidence type="ECO:0000256" key="4">
    <source>
        <dbReference type="ARBA" id="ARBA00022519"/>
    </source>
</evidence>
<reference evidence="8" key="1">
    <citation type="submission" date="2017-02" db="EMBL/GenBank/DDBJ databases">
        <authorList>
            <person name="Varghese N."/>
            <person name="Submissions S."/>
        </authorList>
    </citation>
    <scope>NUCLEOTIDE SEQUENCE [LARGE SCALE GENOMIC DNA]</scope>
    <source>
        <strain evidence="8">ATCC 27094</strain>
    </source>
</reference>
<evidence type="ECO:0000313" key="8">
    <source>
        <dbReference type="Proteomes" id="UP000190092"/>
    </source>
</evidence>
<dbReference type="AlphaFoldDB" id="A0A1T4QFY6"/>